<accession>A0A640KT92</accession>
<dbReference type="VEuPathDB" id="TriTrypDB:LtaPh_3510100"/>
<sequence>MFSSHKNPAKAQGDEYDDEQHLVAAVSEFKKVEASNQSMVDQLHQRLASPFQITTKPCEASRAAVLQCYQQLQGSSAVMTSNKASATSSAAPPEARNGGNSADVAPDETWLSIPYQQCYETALAYNQCVEDTLAKHLALVAAFEQRGARQKIGHQSVVKAQDKPQ</sequence>
<dbReference type="OrthoDB" id="241113at2759"/>
<proteinExistence type="predicted"/>
<dbReference type="AlphaFoldDB" id="A0A640KT92"/>
<dbReference type="EMBL" id="BLBS01000056">
    <property type="protein sequence ID" value="GET92598.1"/>
    <property type="molecule type" value="Genomic_DNA"/>
</dbReference>
<evidence type="ECO:0000313" key="2">
    <source>
        <dbReference type="EMBL" id="GET92598.1"/>
    </source>
</evidence>
<gene>
    <name evidence="2" type="ORF">LtaPh_3510100</name>
</gene>
<keyword evidence="3" id="KW-1185">Reference proteome</keyword>
<organism evidence="2 3">
    <name type="scientific">Leishmania tarentolae</name>
    <name type="common">Sauroleishmania tarentolae</name>
    <dbReference type="NCBI Taxonomy" id="5689"/>
    <lineage>
        <taxon>Eukaryota</taxon>
        <taxon>Discoba</taxon>
        <taxon>Euglenozoa</taxon>
        <taxon>Kinetoplastea</taxon>
        <taxon>Metakinetoplastina</taxon>
        <taxon>Trypanosomatida</taxon>
        <taxon>Trypanosomatidae</taxon>
        <taxon>Leishmaniinae</taxon>
        <taxon>Leishmania</taxon>
        <taxon>lizard Leishmania</taxon>
    </lineage>
</organism>
<dbReference type="Proteomes" id="UP000419144">
    <property type="component" value="Unassembled WGS sequence"/>
</dbReference>
<name>A0A640KT92_LEITA</name>
<evidence type="ECO:0000313" key="3">
    <source>
        <dbReference type="Proteomes" id="UP000419144"/>
    </source>
</evidence>
<evidence type="ECO:0000256" key="1">
    <source>
        <dbReference type="SAM" id="MobiDB-lite"/>
    </source>
</evidence>
<comment type="caution">
    <text evidence="2">The sequence shown here is derived from an EMBL/GenBank/DDBJ whole genome shotgun (WGS) entry which is preliminary data.</text>
</comment>
<feature type="region of interest" description="Disordered" evidence="1">
    <location>
        <begin position="79"/>
        <end position="104"/>
    </location>
</feature>
<feature type="compositionally biased region" description="Low complexity" evidence="1">
    <location>
        <begin position="80"/>
        <end position="91"/>
    </location>
</feature>
<reference evidence="2" key="1">
    <citation type="submission" date="2019-11" db="EMBL/GenBank/DDBJ databases">
        <title>Leishmania tarentolae CDS.</title>
        <authorList>
            <person name="Goto Y."/>
            <person name="Yamagishi J."/>
        </authorList>
    </citation>
    <scope>NUCLEOTIDE SEQUENCE [LARGE SCALE GENOMIC DNA]</scope>
    <source>
        <strain evidence="2">Parrot Tar II</strain>
    </source>
</reference>
<protein>
    <submittedName>
        <fullName evidence="2">Uncharacterized protein</fullName>
    </submittedName>
</protein>